<reference evidence="1" key="1">
    <citation type="submission" date="2018-05" db="EMBL/GenBank/DDBJ databases">
        <authorList>
            <person name="Lanie J.A."/>
            <person name="Ng W.-L."/>
            <person name="Kazmierczak K.M."/>
            <person name="Andrzejewski T.M."/>
            <person name="Davidsen T.M."/>
            <person name="Wayne K.J."/>
            <person name="Tettelin H."/>
            <person name="Glass J.I."/>
            <person name="Rusch D."/>
            <person name="Podicherti R."/>
            <person name="Tsui H.-C.T."/>
            <person name="Winkler M.E."/>
        </authorList>
    </citation>
    <scope>NUCLEOTIDE SEQUENCE</scope>
</reference>
<organism evidence="1">
    <name type="scientific">marine metagenome</name>
    <dbReference type="NCBI Taxonomy" id="408172"/>
    <lineage>
        <taxon>unclassified sequences</taxon>
        <taxon>metagenomes</taxon>
        <taxon>ecological metagenomes</taxon>
    </lineage>
</organism>
<gene>
    <name evidence="1" type="ORF">METZ01_LOCUS102213</name>
</gene>
<dbReference type="EMBL" id="UINC01011156">
    <property type="protein sequence ID" value="SVA49359.1"/>
    <property type="molecule type" value="Genomic_DNA"/>
</dbReference>
<sequence>VILLKAIPEFPVPFNQQPERKTDDKINKMPIFIRKIISLKVLLTEHGHTPPFKTAIFFSVVA</sequence>
<evidence type="ECO:0000313" key="1">
    <source>
        <dbReference type="EMBL" id="SVA49359.1"/>
    </source>
</evidence>
<name>A0A381W9X8_9ZZZZ</name>
<dbReference type="AlphaFoldDB" id="A0A381W9X8"/>
<protein>
    <submittedName>
        <fullName evidence="1">Uncharacterized protein</fullName>
    </submittedName>
</protein>
<accession>A0A381W9X8</accession>
<feature type="non-terminal residue" evidence="1">
    <location>
        <position position="1"/>
    </location>
</feature>
<proteinExistence type="predicted"/>